<accession>A0A0A9HEN7</accession>
<dbReference type="AlphaFoldDB" id="A0A0A9HEN7"/>
<organism evidence="1">
    <name type="scientific">Arundo donax</name>
    <name type="common">Giant reed</name>
    <name type="synonym">Donax arundinaceus</name>
    <dbReference type="NCBI Taxonomy" id="35708"/>
    <lineage>
        <taxon>Eukaryota</taxon>
        <taxon>Viridiplantae</taxon>
        <taxon>Streptophyta</taxon>
        <taxon>Embryophyta</taxon>
        <taxon>Tracheophyta</taxon>
        <taxon>Spermatophyta</taxon>
        <taxon>Magnoliopsida</taxon>
        <taxon>Liliopsida</taxon>
        <taxon>Poales</taxon>
        <taxon>Poaceae</taxon>
        <taxon>PACMAD clade</taxon>
        <taxon>Arundinoideae</taxon>
        <taxon>Arundineae</taxon>
        <taxon>Arundo</taxon>
    </lineage>
</organism>
<dbReference type="EMBL" id="GBRH01166513">
    <property type="protein sequence ID" value="JAE31383.1"/>
    <property type="molecule type" value="Transcribed_RNA"/>
</dbReference>
<reference evidence="1" key="2">
    <citation type="journal article" date="2015" name="Data Brief">
        <title>Shoot transcriptome of the giant reed, Arundo donax.</title>
        <authorList>
            <person name="Barrero R.A."/>
            <person name="Guerrero F.D."/>
            <person name="Moolhuijzen P."/>
            <person name="Goolsby J.A."/>
            <person name="Tidwell J."/>
            <person name="Bellgard S.E."/>
            <person name="Bellgard M.I."/>
        </authorList>
    </citation>
    <scope>NUCLEOTIDE SEQUENCE</scope>
    <source>
        <tissue evidence="1">Shoot tissue taken approximately 20 cm above the soil surface</tissue>
    </source>
</reference>
<proteinExistence type="predicted"/>
<reference evidence="1" key="1">
    <citation type="submission" date="2014-09" db="EMBL/GenBank/DDBJ databases">
        <authorList>
            <person name="Magalhaes I.L.F."/>
            <person name="Oliveira U."/>
            <person name="Santos F.R."/>
            <person name="Vidigal T.H.D.A."/>
            <person name="Brescovit A.D."/>
            <person name="Santos A.J."/>
        </authorList>
    </citation>
    <scope>NUCLEOTIDE SEQUENCE</scope>
    <source>
        <tissue evidence="1">Shoot tissue taken approximately 20 cm above the soil surface</tissue>
    </source>
</reference>
<sequence length="34" mass="3902">MGTLPKDAFMHSMLSWYTVSRDYLLLVFGIYASS</sequence>
<name>A0A0A9HEN7_ARUDO</name>
<evidence type="ECO:0000313" key="1">
    <source>
        <dbReference type="EMBL" id="JAE31383.1"/>
    </source>
</evidence>
<protein>
    <submittedName>
        <fullName evidence="1">Uncharacterized protein</fullName>
    </submittedName>
</protein>